<dbReference type="HOGENOM" id="CLU_043978_3_0_1"/>
<dbReference type="GO" id="GO:0003677">
    <property type="term" value="F:DNA binding"/>
    <property type="evidence" value="ECO:0007669"/>
    <property type="project" value="UniProtKB-KW"/>
</dbReference>
<dbReference type="NCBIfam" id="TIGR00590">
    <property type="entry name" value="pcna"/>
    <property type="match status" value="1"/>
</dbReference>
<keyword evidence="8" id="KW-1185">Reference proteome</keyword>
<dbReference type="InterPro" id="IPR022648">
    <property type="entry name" value="Pr_cel_nuc_antig_N"/>
</dbReference>
<dbReference type="PRINTS" id="PR00339">
    <property type="entry name" value="PCNACYCLIN"/>
</dbReference>
<dbReference type="GO" id="GO:0019985">
    <property type="term" value="P:translesion synthesis"/>
    <property type="evidence" value="ECO:0007669"/>
    <property type="project" value="TreeGrafter"/>
</dbReference>
<comment type="caution">
    <text evidence="7">The sequence shown here is derived from an EMBL/GenBank/DDBJ whole genome shotgun (WGS) entry which is preliminary data.</text>
</comment>
<dbReference type="GO" id="GO:0043626">
    <property type="term" value="C:PCNA complex"/>
    <property type="evidence" value="ECO:0007669"/>
    <property type="project" value="TreeGrafter"/>
</dbReference>
<evidence type="ECO:0000256" key="3">
    <source>
        <dbReference type="RuleBase" id="RU000641"/>
    </source>
</evidence>
<dbReference type="AlphaFoldDB" id="A0A086J4N2"/>
<evidence type="ECO:0000259" key="5">
    <source>
        <dbReference type="Pfam" id="PF00705"/>
    </source>
</evidence>
<dbReference type="OrthoDB" id="534348at2759"/>
<dbReference type="Gene3D" id="3.70.10.10">
    <property type="match status" value="1"/>
</dbReference>
<comment type="function">
    <text evidence="3">This protein is an auxiliary protein of DNA polymerase delta and is involved in the control of eukaryotic DNA replication by increasing the polymerase's processivity during elongation of the leading strand.</text>
</comment>
<dbReference type="GO" id="GO:0006275">
    <property type="term" value="P:regulation of DNA replication"/>
    <property type="evidence" value="ECO:0007669"/>
    <property type="project" value="InterPro"/>
</dbReference>
<evidence type="ECO:0000313" key="7">
    <source>
        <dbReference type="EMBL" id="KFG27100.1"/>
    </source>
</evidence>
<dbReference type="SUPFAM" id="SSF55979">
    <property type="entry name" value="DNA clamp"/>
    <property type="match status" value="2"/>
</dbReference>
<organism evidence="7 8">
    <name type="scientific">Nematocida ausubeli (strain ATCC PRA-371 / ERTm2)</name>
    <name type="common">Nematode killer fungus</name>
    <dbReference type="NCBI Taxonomy" id="1913371"/>
    <lineage>
        <taxon>Eukaryota</taxon>
        <taxon>Fungi</taxon>
        <taxon>Fungi incertae sedis</taxon>
        <taxon>Microsporidia</taxon>
        <taxon>Nematocida</taxon>
    </lineage>
</organism>
<dbReference type="PANTHER" id="PTHR11352">
    <property type="entry name" value="PROLIFERATING CELL NUCLEAR ANTIGEN"/>
    <property type="match status" value="1"/>
</dbReference>
<dbReference type="RefSeq" id="XP_052905655.1">
    <property type="nucleotide sequence ID" value="XM_053047830.1"/>
</dbReference>
<gene>
    <name evidence="7" type="ORF">NESG_00175</name>
</gene>
<comment type="subcellular location">
    <subcellularLocation>
        <location evidence="3">Nucleus</location>
    </subcellularLocation>
</comment>
<dbReference type="EMBL" id="AKIJ01000001">
    <property type="protein sequence ID" value="KFG27100.1"/>
    <property type="molecule type" value="Genomic_DNA"/>
</dbReference>
<evidence type="ECO:0000259" key="6">
    <source>
        <dbReference type="Pfam" id="PF02747"/>
    </source>
</evidence>
<feature type="domain" description="Proliferating cell nuclear antigen PCNA N-terminal" evidence="5">
    <location>
        <begin position="26"/>
        <end position="139"/>
    </location>
</feature>
<reference evidence="7 8" key="1">
    <citation type="journal article" date="2014" name="Genome Announc.">
        <title>Genome Sequence of the Microsporidian Species Nematocida sp1 Strain ERTm6 (ATCC PRA-372).</title>
        <authorList>
            <person name="Bakowski M.A."/>
            <person name="Priest M."/>
            <person name="Young S."/>
            <person name="Cuomo C.A."/>
            <person name="Troemel E.R."/>
        </authorList>
    </citation>
    <scope>NUCLEOTIDE SEQUENCE [LARGE SCALE GENOMIC DNA]</scope>
    <source>
        <strain evidence="7 8">ERTm6</strain>
    </source>
</reference>
<feature type="domain" description="Proliferating cell nuclear antigen PCNA C-terminal" evidence="6">
    <location>
        <begin position="145"/>
        <end position="269"/>
    </location>
</feature>
<keyword evidence="3" id="KW-0539">Nucleus</keyword>
<proteinExistence type="inferred from homology"/>
<protein>
    <recommendedName>
        <fullName evidence="3">DNA sliding clamp PCNA</fullName>
    </recommendedName>
</protein>
<keyword evidence="2 4" id="KW-0238">DNA-binding</keyword>
<dbReference type="InterPro" id="IPR000730">
    <property type="entry name" value="Pr_cel_nuc_antig"/>
</dbReference>
<keyword evidence="4" id="KW-0235">DNA replication</keyword>
<comment type="similarity">
    <text evidence="1 4">Belongs to the PCNA family.</text>
</comment>
<accession>A0A086J4N2</accession>
<dbReference type="Pfam" id="PF02747">
    <property type="entry name" value="PCNA_C"/>
    <property type="match status" value="1"/>
</dbReference>
<evidence type="ECO:0000256" key="2">
    <source>
        <dbReference type="ARBA" id="ARBA00023125"/>
    </source>
</evidence>
<name>A0A086J4N2_NEMA1</name>
<dbReference type="InterPro" id="IPR022649">
    <property type="entry name" value="Pr_cel_nuc_antig_C"/>
</dbReference>
<evidence type="ECO:0000256" key="1">
    <source>
        <dbReference type="ARBA" id="ARBA00010462"/>
    </source>
</evidence>
<dbReference type="CDD" id="cd00577">
    <property type="entry name" value="PCNA"/>
    <property type="match status" value="1"/>
</dbReference>
<dbReference type="Proteomes" id="UP000054524">
    <property type="component" value="Unassembled WGS sequence"/>
</dbReference>
<dbReference type="GeneID" id="77675148"/>
<evidence type="ECO:0000313" key="8">
    <source>
        <dbReference type="Proteomes" id="UP000054524"/>
    </source>
</evidence>
<evidence type="ECO:0000256" key="4">
    <source>
        <dbReference type="RuleBase" id="RU003671"/>
    </source>
</evidence>
<dbReference type="InterPro" id="IPR046938">
    <property type="entry name" value="DNA_clamp_sf"/>
</dbReference>
<dbReference type="PANTHER" id="PTHR11352:SF0">
    <property type="entry name" value="PROLIFERATING CELL NUCLEAR ANTIGEN"/>
    <property type="match status" value="1"/>
</dbReference>
<dbReference type="GO" id="GO:0006272">
    <property type="term" value="P:leading strand elongation"/>
    <property type="evidence" value="ECO:0007669"/>
    <property type="project" value="TreeGrafter"/>
</dbReference>
<dbReference type="Pfam" id="PF00705">
    <property type="entry name" value="PCNA_N"/>
    <property type="match status" value="1"/>
</dbReference>
<dbReference type="GO" id="GO:0006298">
    <property type="term" value="P:mismatch repair"/>
    <property type="evidence" value="ECO:0007669"/>
    <property type="project" value="TreeGrafter"/>
</dbReference>
<dbReference type="GO" id="GO:0030337">
    <property type="term" value="F:DNA polymerase processivity factor activity"/>
    <property type="evidence" value="ECO:0007669"/>
    <property type="project" value="InterPro"/>
</dbReference>
<sequence>MFELKIGKSSIDPKEEKTTDEKCTFSFFKKLLEGLHEIVKQLEMKVTTEGIYIQAMDSMQVSMLDIFLKSTAFESFRCDKNLVLGIPLSFILKVFRSMPVEDNLSVLLSANDEATDLHIVCEDEGKRYSYHINLVDVGSDQYTFPSVEYSAVISFMSPEFQKVVKTLGAFGEVLKITATEKGFVFEQRSEFGNTEVSFMIKDVQENTENKDFSIEIKESAELSIPYKYVSLFSKFGTLGAKITLSMAMGMPVYLTSVMNVGYLRYYIAPRDDE</sequence>